<dbReference type="KEGG" id="nct:NMSP_0963"/>
<gene>
    <name evidence="1" type="ORF">NMSP_0963</name>
</gene>
<keyword evidence="2" id="KW-1185">Reference proteome</keyword>
<organism evidence="1 2">
    <name type="scientific">Candidatus Nitrosomarinus catalinensis</name>
    <dbReference type="NCBI Taxonomy" id="1898749"/>
    <lineage>
        <taxon>Archaea</taxon>
        <taxon>Nitrososphaerota</taxon>
        <taxon>Nitrososphaeria</taxon>
        <taxon>Nitrosopumilales</taxon>
        <taxon>Nitrosopumilaceae</taxon>
        <taxon>Candidatus Nitrosomarinus</taxon>
    </lineage>
</organism>
<accession>A0A2Z2HKM7</accession>
<proteinExistence type="predicted"/>
<dbReference type="GeneID" id="59167105"/>
<dbReference type="EMBL" id="CP021324">
    <property type="protein sequence ID" value="ARS64582.1"/>
    <property type="molecule type" value="Genomic_DNA"/>
</dbReference>
<evidence type="ECO:0000313" key="1">
    <source>
        <dbReference type="EMBL" id="ARS64582.1"/>
    </source>
</evidence>
<dbReference type="Proteomes" id="UP000249949">
    <property type="component" value="Chromosome"/>
</dbReference>
<dbReference type="RefSeq" id="WP_192866136.1">
    <property type="nucleotide sequence ID" value="NZ_CP021324.1"/>
</dbReference>
<reference evidence="1 2" key="1">
    <citation type="journal article" date="2017" name="Environ. Microbiol.">
        <title>Genome and epigenome of a novel marine Thaumarchaeota strain suggest viral infection, phosphorothioation DNA modification and multiple restriction systems.</title>
        <authorList>
            <person name="Ahlgren N.A."/>
            <person name="Chen Y."/>
            <person name="Needham D.M."/>
            <person name="Parada A.E."/>
            <person name="Sachdeva R."/>
            <person name="Trinh V."/>
            <person name="Chen T."/>
            <person name="Fuhrman J.A."/>
        </authorList>
    </citation>
    <scope>NUCLEOTIDE SEQUENCE [LARGE SCALE GENOMIC DNA]</scope>
    <source>
        <strain evidence="1 2">SPOT01</strain>
    </source>
</reference>
<name>A0A2Z2HKM7_9ARCH</name>
<evidence type="ECO:0000313" key="2">
    <source>
        <dbReference type="Proteomes" id="UP000249949"/>
    </source>
</evidence>
<dbReference type="AlphaFoldDB" id="A0A2Z2HKM7"/>
<dbReference type="OrthoDB" id="1731at2157"/>
<sequence>MKTEKEVEEFRKDIEQRLIDVSKLPDPDAAMKYYQGALRTLEWVVTGQDI</sequence>
<protein>
    <submittedName>
        <fullName evidence="1">Uncharacterized protein</fullName>
    </submittedName>
</protein>